<evidence type="ECO:0000313" key="2">
    <source>
        <dbReference type="Proteomes" id="UP000235122"/>
    </source>
</evidence>
<protein>
    <submittedName>
        <fullName evidence="1">Uncharacterized protein</fullName>
    </submittedName>
</protein>
<comment type="caution">
    <text evidence="1">The sequence shown here is derived from an EMBL/GenBank/DDBJ whole genome shotgun (WGS) entry which is preliminary data.</text>
</comment>
<gene>
    <name evidence="1" type="ORF">CYJ19_05980</name>
</gene>
<keyword evidence="2" id="KW-1185">Reference proteome</keyword>
<proteinExistence type="predicted"/>
<sequence length="111" mass="12122">MRVGNIEGKECMAWVEAMQDKFNDPEVGCVSGSAMLPLYYLVDQTLSPDALLVLLVAYLSTSTPDVYNGECSLEDLVFLTHLPAEDIARAVSELNRSGLVPFKVVLAENGR</sequence>
<dbReference type="Proteomes" id="UP000235122">
    <property type="component" value="Unassembled WGS sequence"/>
</dbReference>
<name>A0A2I1IMM6_9ACTO</name>
<reference evidence="1 2" key="1">
    <citation type="submission" date="2017-12" db="EMBL/GenBank/DDBJ databases">
        <title>Phylogenetic diversity of female urinary microbiome.</title>
        <authorList>
            <person name="Thomas-White K."/>
            <person name="Wolfe A.J."/>
        </authorList>
    </citation>
    <scope>NUCLEOTIDE SEQUENCE [LARGE SCALE GENOMIC DNA]</scope>
    <source>
        <strain evidence="1 2">UMB0402</strain>
    </source>
</reference>
<dbReference type="AlphaFoldDB" id="A0A2I1IMM6"/>
<accession>A0A2I1IMM6</accession>
<dbReference type="EMBL" id="PKKO01000003">
    <property type="protein sequence ID" value="PKY72390.1"/>
    <property type="molecule type" value="Genomic_DNA"/>
</dbReference>
<organism evidence="1 2">
    <name type="scientific">Winkia neuii</name>
    <dbReference type="NCBI Taxonomy" id="33007"/>
    <lineage>
        <taxon>Bacteria</taxon>
        <taxon>Bacillati</taxon>
        <taxon>Actinomycetota</taxon>
        <taxon>Actinomycetes</taxon>
        <taxon>Actinomycetales</taxon>
        <taxon>Actinomycetaceae</taxon>
        <taxon>Winkia</taxon>
    </lineage>
</organism>
<dbReference type="RefSeq" id="WP_101634654.1">
    <property type="nucleotide sequence ID" value="NZ_PKKO01000003.1"/>
</dbReference>
<evidence type="ECO:0000313" key="1">
    <source>
        <dbReference type="EMBL" id="PKY72390.1"/>
    </source>
</evidence>